<feature type="domain" description="DUF83" evidence="4">
    <location>
        <begin position="8"/>
        <end position="180"/>
    </location>
</feature>
<evidence type="ECO:0000256" key="3">
    <source>
        <dbReference type="ARBA" id="ARBA00022840"/>
    </source>
</evidence>
<gene>
    <name evidence="5" type="primary">cas4</name>
    <name evidence="5" type="ORF">NPA36_05705</name>
</gene>
<evidence type="ECO:0000259" key="4">
    <source>
        <dbReference type="Pfam" id="PF01930"/>
    </source>
</evidence>
<dbReference type="InterPro" id="IPR011604">
    <property type="entry name" value="PDDEXK-like_dom_sf"/>
</dbReference>
<dbReference type="NCBIfam" id="TIGR04328">
    <property type="entry name" value="cas4_PREFRAN"/>
    <property type="match status" value="1"/>
</dbReference>
<evidence type="ECO:0000313" key="5">
    <source>
        <dbReference type="EMBL" id="MCQ9210041.1"/>
    </source>
</evidence>
<dbReference type="Pfam" id="PF01930">
    <property type="entry name" value="Cas_Cas4"/>
    <property type="match status" value="1"/>
</dbReference>
<keyword evidence="6" id="KW-1185">Reference proteome</keyword>
<keyword evidence="3" id="KW-0067">ATP-binding</keyword>
<dbReference type="InterPro" id="IPR022765">
    <property type="entry name" value="Dna2/Cas4_DUF83"/>
</dbReference>
<protein>
    <submittedName>
        <fullName evidence="5">Type V CRISPR-associated protein Cas4</fullName>
    </submittedName>
</protein>
<organism evidence="5 6">
    <name type="scientific">Granulicatella seriolae</name>
    <dbReference type="NCBI Taxonomy" id="2967226"/>
    <lineage>
        <taxon>Bacteria</taxon>
        <taxon>Bacillati</taxon>
        <taxon>Bacillota</taxon>
        <taxon>Bacilli</taxon>
        <taxon>Lactobacillales</taxon>
        <taxon>Carnobacteriaceae</taxon>
        <taxon>Granulicatella</taxon>
    </lineage>
</organism>
<evidence type="ECO:0000313" key="6">
    <source>
        <dbReference type="Proteomes" id="UP001059480"/>
    </source>
</evidence>
<keyword evidence="1" id="KW-0547">Nucleotide-binding</keyword>
<dbReference type="InterPro" id="IPR027616">
    <property type="entry name" value="Cas4_PREFRAN"/>
</dbReference>
<accession>A0ABT1WND1</accession>
<reference evidence="5" key="1">
    <citation type="submission" date="2022-07" db="EMBL/GenBank/DDBJ databases">
        <authorList>
            <person name="Jung M.-Y."/>
            <person name="Lee M."/>
        </authorList>
    </citation>
    <scope>NUCLEOTIDE SEQUENCE</scope>
    <source>
        <strain evidence="5">S8</strain>
    </source>
</reference>
<keyword evidence="2" id="KW-0347">Helicase</keyword>
<reference evidence="5" key="3">
    <citation type="journal article" date="2023" name="Microbiol. Resour. Announc.">
        <title>Draft Genome Sequence of Granulicatella sp. Strain S8, Isolated from a Marine Fish, Seriola quinqueradiata.</title>
        <authorList>
            <person name="Lee M."/>
            <person name="Farooq A."/>
            <person name="Jeong J.B."/>
            <person name="Jung M.Y."/>
        </authorList>
    </citation>
    <scope>NUCLEOTIDE SEQUENCE</scope>
    <source>
        <strain evidence="5">S8</strain>
    </source>
</reference>
<sequence length="187" mass="22020">MENYILLTQLNDFVFCPLSIYFHNTYGAMEKTLYQEKAQIEGTMAHQSIDQSTFSTRSSVITSLEVVTEKYHLIGKIDVYDSRTKELIERKKHIKVVYDGYIFQLYGQYFAMKEMGYEVEKLSLYSYDTNKKIKVKLPNEDSEMLEKFEQQIKLMRNFSIDDFQQHNSLKCQNCIYEPACDRSAVDA</sequence>
<comment type="caution">
    <text evidence="5">The sequence shown here is derived from an EMBL/GenBank/DDBJ whole genome shotgun (WGS) entry which is preliminary data.</text>
</comment>
<evidence type="ECO:0000256" key="1">
    <source>
        <dbReference type="ARBA" id="ARBA00022741"/>
    </source>
</evidence>
<dbReference type="RefSeq" id="WP_256945156.1">
    <property type="nucleotide sequence ID" value="NZ_JANHNZ010000004.1"/>
</dbReference>
<reference evidence="5" key="2">
    <citation type="journal article" date="2023" name="Curr. Microbiol.">
        <title>Granulicatella seriolae sp. nov., a Novel Facultative Anaerobe Isolated from Yellowtail Marine Fish.</title>
        <authorList>
            <person name="Lee M."/>
            <person name="Choi Y.J."/>
            <person name="Farooq A."/>
            <person name="Jeong J.B."/>
            <person name="Jung M.Y."/>
        </authorList>
    </citation>
    <scope>NUCLEOTIDE SEQUENCE</scope>
    <source>
        <strain evidence="5">S8</strain>
    </source>
</reference>
<dbReference type="EMBL" id="JANHNZ010000004">
    <property type="protein sequence ID" value="MCQ9210041.1"/>
    <property type="molecule type" value="Genomic_DNA"/>
</dbReference>
<proteinExistence type="predicted"/>
<dbReference type="Proteomes" id="UP001059480">
    <property type="component" value="Unassembled WGS sequence"/>
</dbReference>
<keyword evidence="2" id="KW-0378">Hydrolase</keyword>
<name>A0ABT1WND1_9LACT</name>
<evidence type="ECO:0000256" key="2">
    <source>
        <dbReference type="ARBA" id="ARBA00022806"/>
    </source>
</evidence>
<dbReference type="Gene3D" id="3.90.320.10">
    <property type="match status" value="1"/>
</dbReference>